<evidence type="ECO:0000256" key="5">
    <source>
        <dbReference type="ARBA" id="ARBA00023015"/>
    </source>
</evidence>
<dbReference type="Pfam" id="PF00104">
    <property type="entry name" value="Hormone_recep"/>
    <property type="match status" value="1"/>
</dbReference>
<evidence type="ECO:0000313" key="14">
    <source>
        <dbReference type="Proteomes" id="UP000053268"/>
    </source>
</evidence>
<dbReference type="FunFam" id="3.30.50.10:FF:000015">
    <property type="entry name" value="Nuclear receptor subfamily 2, group C, member 1"/>
    <property type="match status" value="1"/>
</dbReference>
<evidence type="ECO:0000256" key="1">
    <source>
        <dbReference type="ARBA" id="ARBA00004123"/>
    </source>
</evidence>
<dbReference type="SUPFAM" id="SSF48508">
    <property type="entry name" value="Nuclear receptor ligand-binding domain"/>
    <property type="match status" value="2"/>
</dbReference>
<dbReference type="Gene3D" id="1.10.565.10">
    <property type="entry name" value="Retinoid X Receptor"/>
    <property type="match status" value="2"/>
</dbReference>
<dbReference type="Pfam" id="PF00105">
    <property type="entry name" value="zf-C4"/>
    <property type="match status" value="1"/>
</dbReference>
<dbReference type="GO" id="GO:0003700">
    <property type="term" value="F:DNA-binding transcription factor activity"/>
    <property type="evidence" value="ECO:0007669"/>
    <property type="project" value="InterPro"/>
</dbReference>
<accession>A0A194PR60</accession>
<dbReference type="InterPro" id="IPR050274">
    <property type="entry name" value="Nuclear_hormone_rcpt_NR2"/>
</dbReference>
<dbReference type="PROSITE" id="PS51843">
    <property type="entry name" value="NR_LBD"/>
    <property type="match status" value="1"/>
</dbReference>
<dbReference type="PROSITE" id="PS00031">
    <property type="entry name" value="NUCLEAR_REC_DBD_1"/>
    <property type="match status" value="1"/>
</dbReference>
<evidence type="ECO:0000256" key="6">
    <source>
        <dbReference type="ARBA" id="ARBA00023125"/>
    </source>
</evidence>
<keyword evidence="9 10" id="KW-0539">Nucleus</keyword>
<dbReference type="STRING" id="66420.A0A194PR60"/>
<dbReference type="SUPFAM" id="SSF57716">
    <property type="entry name" value="Glucocorticoid receptor-like (DNA-binding domain)"/>
    <property type="match status" value="1"/>
</dbReference>
<dbReference type="PROSITE" id="PS51030">
    <property type="entry name" value="NUCLEAR_REC_DBD_2"/>
    <property type="match status" value="1"/>
</dbReference>
<protein>
    <submittedName>
        <fullName evidence="13">Nuclear receptor subfamily 2 group C member 2</fullName>
    </submittedName>
</protein>
<keyword evidence="2 10" id="KW-0479">Metal-binding</keyword>
<keyword evidence="3 10" id="KW-0863">Zinc-finger</keyword>
<evidence type="ECO:0000256" key="9">
    <source>
        <dbReference type="ARBA" id="ARBA00023242"/>
    </source>
</evidence>
<evidence type="ECO:0000256" key="8">
    <source>
        <dbReference type="ARBA" id="ARBA00023170"/>
    </source>
</evidence>
<dbReference type="SMART" id="SM00399">
    <property type="entry name" value="ZnF_C4"/>
    <property type="match status" value="1"/>
</dbReference>
<keyword evidence="5 10" id="KW-0805">Transcription regulation</keyword>
<dbReference type="PRINTS" id="PR00047">
    <property type="entry name" value="STROIDFINGER"/>
</dbReference>
<sequence length="532" mass="58735">MDAQDQMELKYSAGGEVGGLELCIVCGDRASGRHYGAISCEGCKGFFKRSIRKKLGYQCRGSMNCEVTKHHRNRCQYCRLQKCLACGMRSDSVQHERKPIVDKAKGEAREALHERPGAVYSKLLGLAGQTQTGQINPKEEPSEFGSVSPAPALNFALAAAVAFNKSAPVPYLPAGDDARRHLMLQTQLAKNLFKMGQFGAINEYLQSAYGATPETPLAALHAADNQQPEGGGVEAGILSTAESQRLTLSLPAGAPPPLRLHAACEAGARLLHALARWTLAVPAAAALPFEIQATLLRKCWPELFVLGLSRCSSALQLPALLPHLAAHLQRELRARRDNQHLHHARDARAELTIADYSEERIAEVSALLSRLHQQLAALDLLRLTEREHAHLRALCLFSPDGVPEFLTRKLQDYQGKVLRSLRTNTDEERVATLLLQLPPLRSFTPTFIEDVFFVGFVDGVPEFLTRKLQDYQGKVLRSLRTNTDEERVATLLLQLPPLRSFTPTFIEDVFFVGFVGDVSIDEVIPYLLNAER</sequence>
<evidence type="ECO:0000259" key="12">
    <source>
        <dbReference type="PROSITE" id="PS51843"/>
    </source>
</evidence>
<dbReference type="InterPro" id="IPR013088">
    <property type="entry name" value="Znf_NHR/GATA"/>
</dbReference>
<keyword evidence="7 10" id="KW-0804">Transcription</keyword>
<dbReference type="EMBL" id="KQ459597">
    <property type="protein sequence ID" value="KPI95234.1"/>
    <property type="molecule type" value="Genomic_DNA"/>
</dbReference>
<evidence type="ECO:0000313" key="13">
    <source>
        <dbReference type="EMBL" id="KPI95234.1"/>
    </source>
</evidence>
<keyword evidence="14" id="KW-1185">Reference proteome</keyword>
<dbReference type="InterPro" id="IPR000536">
    <property type="entry name" value="Nucl_hrmn_rcpt_lig-bd"/>
</dbReference>
<dbReference type="AlphaFoldDB" id="A0A194PR60"/>
<evidence type="ECO:0000256" key="2">
    <source>
        <dbReference type="ARBA" id="ARBA00022723"/>
    </source>
</evidence>
<dbReference type="Proteomes" id="UP000053268">
    <property type="component" value="Unassembled WGS sequence"/>
</dbReference>
<comment type="similarity">
    <text evidence="10">Belongs to the nuclear hormone receptor family.</text>
</comment>
<feature type="domain" description="NR LBD" evidence="12">
    <location>
        <begin position="232"/>
        <end position="531"/>
    </location>
</feature>
<dbReference type="PRINTS" id="PR00398">
    <property type="entry name" value="STRDHORMONER"/>
</dbReference>
<dbReference type="PANTHER" id="PTHR24083">
    <property type="entry name" value="NUCLEAR HORMONE RECEPTOR"/>
    <property type="match status" value="1"/>
</dbReference>
<evidence type="ECO:0000256" key="7">
    <source>
        <dbReference type="ARBA" id="ARBA00023163"/>
    </source>
</evidence>
<organism evidence="13 14">
    <name type="scientific">Papilio xuthus</name>
    <name type="common">Asian swallowtail butterfly</name>
    <dbReference type="NCBI Taxonomy" id="66420"/>
    <lineage>
        <taxon>Eukaryota</taxon>
        <taxon>Metazoa</taxon>
        <taxon>Ecdysozoa</taxon>
        <taxon>Arthropoda</taxon>
        <taxon>Hexapoda</taxon>
        <taxon>Insecta</taxon>
        <taxon>Pterygota</taxon>
        <taxon>Neoptera</taxon>
        <taxon>Endopterygota</taxon>
        <taxon>Lepidoptera</taxon>
        <taxon>Glossata</taxon>
        <taxon>Ditrysia</taxon>
        <taxon>Papilionoidea</taxon>
        <taxon>Papilionidae</taxon>
        <taxon>Papilioninae</taxon>
        <taxon>Papilio</taxon>
    </lineage>
</organism>
<keyword evidence="6 10" id="KW-0238">DNA-binding</keyword>
<dbReference type="InterPro" id="IPR035500">
    <property type="entry name" value="NHR-like_dom_sf"/>
</dbReference>
<feature type="domain" description="Nuclear receptor" evidence="11">
    <location>
        <begin position="20"/>
        <end position="95"/>
    </location>
</feature>
<dbReference type="GO" id="GO:0008270">
    <property type="term" value="F:zinc ion binding"/>
    <property type="evidence" value="ECO:0007669"/>
    <property type="project" value="UniProtKB-KW"/>
</dbReference>
<evidence type="ECO:0000256" key="10">
    <source>
        <dbReference type="RuleBase" id="RU004334"/>
    </source>
</evidence>
<dbReference type="SMART" id="SM00430">
    <property type="entry name" value="HOLI"/>
    <property type="match status" value="1"/>
</dbReference>
<dbReference type="InterPro" id="IPR001723">
    <property type="entry name" value="Nuclear_hrmn_rcpt"/>
</dbReference>
<keyword evidence="4 10" id="KW-0862">Zinc</keyword>
<reference evidence="13 14" key="1">
    <citation type="journal article" date="2015" name="Nat. Commun.">
        <title>Outbred genome sequencing and CRISPR/Cas9 gene editing in butterflies.</title>
        <authorList>
            <person name="Li X."/>
            <person name="Fan D."/>
            <person name="Zhang W."/>
            <person name="Liu G."/>
            <person name="Zhang L."/>
            <person name="Zhao L."/>
            <person name="Fang X."/>
            <person name="Chen L."/>
            <person name="Dong Y."/>
            <person name="Chen Y."/>
            <person name="Ding Y."/>
            <person name="Zhao R."/>
            <person name="Feng M."/>
            <person name="Zhu Y."/>
            <person name="Feng Y."/>
            <person name="Jiang X."/>
            <person name="Zhu D."/>
            <person name="Xiang H."/>
            <person name="Feng X."/>
            <person name="Li S."/>
            <person name="Wang J."/>
            <person name="Zhang G."/>
            <person name="Kronforst M.R."/>
            <person name="Wang W."/>
        </authorList>
    </citation>
    <scope>NUCLEOTIDE SEQUENCE [LARGE SCALE GENOMIC DNA]</scope>
    <source>
        <strain evidence="13">Ya'a_city_454_Px</strain>
        <tissue evidence="13">Whole body</tissue>
    </source>
</reference>
<keyword evidence="8 10" id="KW-0675">Receptor</keyword>
<dbReference type="GO" id="GO:0043565">
    <property type="term" value="F:sequence-specific DNA binding"/>
    <property type="evidence" value="ECO:0007669"/>
    <property type="project" value="InterPro"/>
</dbReference>
<dbReference type="Gene3D" id="3.30.50.10">
    <property type="entry name" value="Erythroid Transcription Factor GATA-1, subunit A"/>
    <property type="match status" value="1"/>
</dbReference>
<gene>
    <name evidence="13" type="ORF">RR46_12238</name>
</gene>
<comment type="subcellular location">
    <subcellularLocation>
        <location evidence="1 10">Nucleus</location>
    </subcellularLocation>
</comment>
<evidence type="ECO:0000259" key="11">
    <source>
        <dbReference type="PROSITE" id="PS51030"/>
    </source>
</evidence>
<proteinExistence type="inferred from homology"/>
<dbReference type="GO" id="GO:0005634">
    <property type="term" value="C:nucleus"/>
    <property type="evidence" value="ECO:0007669"/>
    <property type="project" value="UniProtKB-SubCell"/>
</dbReference>
<evidence type="ECO:0000256" key="4">
    <source>
        <dbReference type="ARBA" id="ARBA00022833"/>
    </source>
</evidence>
<name>A0A194PR60_PAPXU</name>
<dbReference type="InterPro" id="IPR001628">
    <property type="entry name" value="Znf_hrmn_rcpt"/>
</dbReference>
<evidence type="ECO:0000256" key="3">
    <source>
        <dbReference type="ARBA" id="ARBA00022771"/>
    </source>
</evidence>